<dbReference type="OrthoDB" id="9802448at2"/>
<dbReference type="HOGENOM" id="CLU_030717_0_0_10"/>
<protein>
    <submittedName>
        <fullName evidence="7">MutS domain V protein</fullName>
    </submittedName>
</protein>
<dbReference type="Pfam" id="PF00488">
    <property type="entry name" value="MutS_V"/>
    <property type="match status" value="1"/>
</dbReference>
<keyword evidence="5" id="KW-0472">Membrane</keyword>
<dbReference type="AlphaFoldDB" id="D1PSY4"/>
<feature type="transmembrane region" description="Helical" evidence="5">
    <location>
        <begin position="251"/>
        <end position="269"/>
    </location>
</feature>
<feature type="transmembrane region" description="Helical" evidence="5">
    <location>
        <begin position="221"/>
        <end position="245"/>
    </location>
</feature>
<dbReference type="InterPro" id="IPR027417">
    <property type="entry name" value="P-loop_NTPase"/>
</dbReference>
<dbReference type="PANTHER" id="PTHR11361">
    <property type="entry name" value="DNA MISMATCH REPAIR PROTEIN MUTS FAMILY MEMBER"/>
    <property type="match status" value="1"/>
</dbReference>
<feature type="transmembrane region" description="Helical" evidence="5">
    <location>
        <begin position="25"/>
        <end position="46"/>
    </location>
</feature>
<keyword evidence="2" id="KW-0067">ATP-binding</keyword>
<name>D1PSY4_9BACT</name>
<feature type="transmembrane region" description="Helical" evidence="5">
    <location>
        <begin position="449"/>
        <end position="468"/>
    </location>
</feature>
<comment type="caution">
    <text evidence="7">The sequence shown here is derived from an EMBL/GenBank/DDBJ whole genome shotgun (WGS) entry which is preliminary data.</text>
</comment>
<evidence type="ECO:0000313" key="8">
    <source>
        <dbReference type="Proteomes" id="UP000003160"/>
    </source>
</evidence>
<dbReference type="GO" id="GO:0005829">
    <property type="term" value="C:cytosol"/>
    <property type="evidence" value="ECO:0007669"/>
    <property type="project" value="TreeGrafter"/>
</dbReference>
<keyword evidence="5" id="KW-1133">Transmembrane helix</keyword>
<dbReference type="eggNOG" id="COG0249">
    <property type="taxonomic scope" value="Bacteria"/>
</dbReference>
<dbReference type="PANTHER" id="PTHR11361:SF99">
    <property type="entry name" value="DNA MISMATCH REPAIR PROTEIN"/>
    <property type="match status" value="1"/>
</dbReference>
<dbReference type="GO" id="GO:0006298">
    <property type="term" value="P:mismatch repair"/>
    <property type="evidence" value="ECO:0007669"/>
    <property type="project" value="InterPro"/>
</dbReference>
<evidence type="ECO:0000256" key="3">
    <source>
        <dbReference type="ARBA" id="ARBA00023125"/>
    </source>
</evidence>
<reference evidence="7 8" key="1">
    <citation type="submission" date="2009-10" db="EMBL/GenBank/DDBJ databases">
        <authorList>
            <person name="Qin X."/>
            <person name="Bachman B."/>
            <person name="Battles P."/>
            <person name="Bell A."/>
            <person name="Bess C."/>
            <person name="Bickham C."/>
            <person name="Chaboub L."/>
            <person name="Chen D."/>
            <person name="Coyle M."/>
            <person name="Deiros D.R."/>
            <person name="Dinh H."/>
            <person name="Forbes L."/>
            <person name="Fowler G."/>
            <person name="Francisco L."/>
            <person name="Fu Q."/>
            <person name="Gubbala S."/>
            <person name="Hale W."/>
            <person name="Han Y."/>
            <person name="Hemphill L."/>
            <person name="Highlander S.K."/>
            <person name="Hirani K."/>
            <person name="Hogues M."/>
            <person name="Jackson L."/>
            <person name="Jakkamsetti A."/>
            <person name="Javaid M."/>
            <person name="Jiang H."/>
            <person name="Korchina V."/>
            <person name="Kovar C."/>
            <person name="Lara F."/>
            <person name="Lee S."/>
            <person name="Mata R."/>
            <person name="Mathew T."/>
            <person name="Moen C."/>
            <person name="Morales K."/>
            <person name="Munidasa M."/>
            <person name="Nazareth L."/>
            <person name="Ngo R."/>
            <person name="Nguyen L."/>
            <person name="Okwuonu G."/>
            <person name="Ongeri F."/>
            <person name="Patil S."/>
            <person name="Petrosino J."/>
            <person name="Pham C."/>
            <person name="Pham P."/>
            <person name="Pu L.-L."/>
            <person name="Puazo M."/>
            <person name="Raj R."/>
            <person name="Reid J."/>
            <person name="Rouhana J."/>
            <person name="Saada N."/>
            <person name="Shang Y."/>
            <person name="Simmons D."/>
            <person name="Thornton R."/>
            <person name="Warren J."/>
            <person name="Weissenberger G."/>
            <person name="Zhang J."/>
            <person name="Zhang L."/>
            <person name="Zhou C."/>
            <person name="Zhu D."/>
            <person name="Muzny D."/>
            <person name="Worley K."/>
            <person name="Gibbs R."/>
        </authorList>
    </citation>
    <scope>NUCLEOTIDE SEQUENCE [LARGE SCALE GENOMIC DNA]</scope>
    <source>
        <strain evidence="7 8">DSM 17361</strain>
    </source>
</reference>
<accession>D1PSY4</accession>
<keyword evidence="3" id="KW-0238">DNA-binding</keyword>
<dbReference type="GO" id="GO:0030983">
    <property type="term" value="F:mismatched DNA binding"/>
    <property type="evidence" value="ECO:0007669"/>
    <property type="project" value="InterPro"/>
</dbReference>
<evidence type="ECO:0000259" key="6">
    <source>
        <dbReference type="SMART" id="SM00534"/>
    </source>
</evidence>
<organism evidence="7 8">
    <name type="scientific">Hallella bergensis DSM 17361</name>
    <dbReference type="NCBI Taxonomy" id="585502"/>
    <lineage>
        <taxon>Bacteria</taxon>
        <taxon>Pseudomonadati</taxon>
        <taxon>Bacteroidota</taxon>
        <taxon>Bacteroidia</taxon>
        <taxon>Bacteroidales</taxon>
        <taxon>Prevotellaceae</taxon>
        <taxon>Hallella</taxon>
    </lineage>
</organism>
<dbReference type="RefSeq" id="WP_007175225.1">
    <property type="nucleotide sequence ID" value="NZ_GG704784.1"/>
</dbReference>
<evidence type="ECO:0000256" key="2">
    <source>
        <dbReference type="ARBA" id="ARBA00022840"/>
    </source>
</evidence>
<evidence type="ECO:0000256" key="4">
    <source>
        <dbReference type="SAM" id="MobiDB-lite"/>
    </source>
</evidence>
<dbReference type="GO" id="GO:0140664">
    <property type="term" value="F:ATP-dependent DNA damage sensor activity"/>
    <property type="evidence" value="ECO:0007669"/>
    <property type="project" value="InterPro"/>
</dbReference>
<dbReference type="SMART" id="SM00534">
    <property type="entry name" value="MUTSac"/>
    <property type="match status" value="1"/>
</dbReference>
<proteinExistence type="predicted"/>
<feature type="region of interest" description="Disordered" evidence="4">
    <location>
        <begin position="296"/>
        <end position="317"/>
    </location>
</feature>
<feature type="transmembrane region" description="Helical" evidence="5">
    <location>
        <begin position="52"/>
        <end position="70"/>
    </location>
</feature>
<keyword evidence="5" id="KW-0812">Transmembrane</keyword>
<dbReference type="GO" id="GO:0005524">
    <property type="term" value="F:ATP binding"/>
    <property type="evidence" value="ECO:0007669"/>
    <property type="project" value="UniProtKB-KW"/>
</dbReference>
<dbReference type="Proteomes" id="UP000003160">
    <property type="component" value="Unassembled WGS sequence"/>
</dbReference>
<evidence type="ECO:0000256" key="1">
    <source>
        <dbReference type="ARBA" id="ARBA00022741"/>
    </source>
</evidence>
<feature type="domain" description="DNA mismatch repair proteins mutS family" evidence="6">
    <location>
        <begin position="433"/>
        <end position="604"/>
    </location>
</feature>
<keyword evidence="8" id="KW-1185">Reference proteome</keyword>
<evidence type="ECO:0000313" key="7">
    <source>
        <dbReference type="EMBL" id="EFA45430.1"/>
    </source>
</evidence>
<evidence type="ECO:0000256" key="5">
    <source>
        <dbReference type="SAM" id="Phobius"/>
    </source>
</evidence>
<gene>
    <name evidence="7" type="ORF">HMPREF0645_0021</name>
</gene>
<sequence>MREFYKKQSADIAGRIKALRGRAHGFVMGEILSFLAAVAGLVMITLSDNPNLRILALGWAILCAIIYMVVRQHDTKNDQRIRHLEDLKRVYDNELQAMDGDFSCFDDGQRYVDPHHAYTYDLDIFGRDSLYQRMNRTVTTGGCDALAERLSSLDGREGFRNDIDSYDETYRKHVQALAEDVRFRSEFISFGVRQKIDTAAIRQALQAAGTVRVNPFFAHPVVLALAVADLVAFLACILLAAMGRVDGLLPVWWGILQFFGVYLLCMGTLKRVSTAIDRFHGQVRQLAKVVDLVERRSSNPGHGTADAAPHGDRMTAPGSDNVFRRLTALLDGLDKRGNIMGLFVVNTFALYDFFLVRKFVKWSRDDKQELDRWIDRVIRMDQGVTIATFLYNHPYTCWATITDDEGVFCEAQGLCHPFLGEKAIRNDFRIDDRHFYIITGANMAGKSTFLRAVGVNYILALTGMPVFAKSMRVSRFKLFSSMRTTDDLAHGISYFNAELLRLKQLLAYCRNNDHTLIILDEILKGTNSLDKLNGSRLFLEHISQLPVSGIIATHDLELSKMEGERCHNYCFEIELGSAVTYSYKITPGVARNQNATFLLNQILTE</sequence>
<dbReference type="InterPro" id="IPR000432">
    <property type="entry name" value="DNA_mismatch_repair_MutS_C"/>
</dbReference>
<dbReference type="SUPFAM" id="SSF52540">
    <property type="entry name" value="P-loop containing nucleoside triphosphate hydrolases"/>
    <property type="match status" value="1"/>
</dbReference>
<dbReference type="InterPro" id="IPR045076">
    <property type="entry name" value="MutS"/>
</dbReference>
<dbReference type="EMBL" id="ACKS01000009">
    <property type="protein sequence ID" value="EFA45430.1"/>
    <property type="molecule type" value="Genomic_DNA"/>
</dbReference>
<keyword evidence="1" id="KW-0547">Nucleotide-binding</keyword>
<dbReference type="Gene3D" id="3.40.50.300">
    <property type="entry name" value="P-loop containing nucleotide triphosphate hydrolases"/>
    <property type="match status" value="1"/>
</dbReference>